<sequence length="388" mass="44861">MKNSAAIAAYRAARQNTPFTKLHWGVANHIGIQSALFIEIIQDWCDNNMIHCRNNYFHNEHWWTRGSYQEWEARYPSLGSERTLQRLLLKLESSGYVLSGQFNKGKDNTKFYRVNEEKIGELYLQAIEEFRQSNVPNWHDESKAPDPTCQIGTVNMPNWHGQHAKLARSTIYKQIKKIDQKTDITPPTPQGEEEGWEIPEEIASAIAVQSQEIEQAYFQELAHSETVTSLSNKSGTSDTEEPKVLSPVPPQFNKSEQANKREDPFLINRLYNQVKGTYMSNSFDPWMVSKSKPVEEFAVWVFETRYKDKPGKTLADAKAEIRNNCDRACDLWEDFQKFKQERDSRLSQRQSLEIMDSPPPQQEYIAPNLSPELLETVNALKAKRRKVS</sequence>
<dbReference type="EMBL" id="CP012036">
    <property type="protein sequence ID" value="ALF55730.1"/>
    <property type="molecule type" value="Genomic_DNA"/>
</dbReference>
<dbReference type="RefSeq" id="WP_062297177.1">
    <property type="nucleotide sequence ID" value="NZ_CP012036.1"/>
</dbReference>
<feature type="region of interest" description="Disordered" evidence="1">
    <location>
        <begin position="227"/>
        <end position="257"/>
    </location>
</feature>
<proteinExistence type="predicted"/>
<feature type="compositionally biased region" description="Polar residues" evidence="1">
    <location>
        <begin position="227"/>
        <end position="237"/>
    </location>
</feature>
<dbReference type="Proteomes" id="UP000062645">
    <property type="component" value="Chromosome"/>
</dbReference>
<name>A0A0M5MHN5_9NOSO</name>
<protein>
    <recommendedName>
        <fullName evidence="4">Replication protein</fullName>
    </recommendedName>
</protein>
<evidence type="ECO:0008006" key="4">
    <source>
        <dbReference type="Google" id="ProtNLM"/>
    </source>
</evidence>
<evidence type="ECO:0000256" key="1">
    <source>
        <dbReference type="SAM" id="MobiDB-lite"/>
    </source>
</evidence>
<evidence type="ECO:0000313" key="3">
    <source>
        <dbReference type="Proteomes" id="UP000062645"/>
    </source>
</evidence>
<dbReference type="KEGG" id="npz:ACX27_27375"/>
<reference evidence="2 3" key="2">
    <citation type="journal article" date="2016" name="Genome Announc.">
        <title>Draft Genome Sequence of the N2-Fixing Cyanobacterium Nostoc piscinale CENA21, Isolated from the Brazilian Amazon Floodplain.</title>
        <authorList>
            <person name="Leao T."/>
            <person name="Guimaraes P.I."/>
            <person name="de Melo A.G."/>
            <person name="Ramos R.T."/>
            <person name="Leao P.N."/>
            <person name="Silva A."/>
            <person name="Fiore M.F."/>
            <person name="Schneider M.P."/>
        </authorList>
    </citation>
    <scope>NUCLEOTIDE SEQUENCE [LARGE SCALE GENOMIC DNA]</scope>
    <source>
        <strain evidence="2 3">CENA21</strain>
    </source>
</reference>
<feature type="region of interest" description="Disordered" evidence="1">
    <location>
        <begin position="342"/>
        <end position="365"/>
    </location>
</feature>
<accession>A0A0M5MHN5</accession>
<evidence type="ECO:0000313" key="2">
    <source>
        <dbReference type="EMBL" id="ALF55730.1"/>
    </source>
</evidence>
<reference evidence="3" key="1">
    <citation type="submission" date="2015-07" db="EMBL/GenBank/DDBJ databases">
        <title>Genome Of Nitrogen-Fixing Cyanobacterium Nostoc piscinale CENA21 From Solimoes/Amazon River Floodplain Sediments And Comparative Genomics To Uncover Biosynthetic Natural Products Potential.</title>
        <authorList>
            <person name="Leao T.F."/>
            <person name="Leao P.N."/>
            <person name="Guimaraes P.I."/>
            <person name="de Melo A.G.C."/>
            <person name="Ramos R.T.J."/>
            <person name="Silva A."/>
            <person name="Fiore M.F."/>
            <person name="Schneider M.P.C."/>
        </authorList>
    </citation>
    <scope>NUCLEOTIDE SEQUENCE [LARGE SCALE GENOMIC DNA]</scope>
    <source>
        <strain evidence="3">CENA21</strain>
    </source>
</reference>
<dbReference type="OrthoDB" id="486588at2"/>
<dbReference type="PATRIC" id="fig|224013.5.peg.6547"/>
<dbReference type="AlphaFoldDB" id="A0A0M5MHN5"/>
<gene>
    <name evidence="2" type="ORF">ACX27_27375</name>
</gene>
<keyword evidence="3" id="KW-1185">Reference proteome</keyword>
<organism evidence="2 3">
    <name type="scientific">Nostoc piscinale CENA21</name>
    <dbReference type="NCBI Taxonomy" id="224013"/>
    <lineage>
        <taxon>Bacteria</taxon>
        <taxon>Bacillati</taxon>
        <taxon>Cyanobacteriota</taxon>
        <taxon>Cyanophyceae</taxon>
        <taxon>Nostocales</taxon>
        <taxon>Nostocaceae</taxon>
        <taxon>Nostoc</taxon>
    </lineage>
</organism>
<dbReference type="STRING" id="224013.ACX27_27375"/>